<feature type="region of interest" description="Disordered" evidence="1">
    <location>
        <begin position="1"/>
        <end position="27"/>
    </location>
</feature>
<evidence type="ECO:0000256" key="1">
    <source>
        <dbReference type="SAM" id="MobiDB-lite"/>
    </source>
</evidence>
<gene>
    <name evidence="2" type="ORF">L211DRAFT_870078</name>
</gene>
<sequence>MSDSTSGTHTANFWEREAFQDPLDSKTRETGLSTTYQQMLQLEPSEQGLVESIRRCYARTHHVSGVSGGLKKEKKTARTHTENHWECGVPRVFLDSKAWKTGSRTTYQQMLQLEPLELGWVESIGRLPTARIMQGRIMCLYVDGEIRGGKDRVSRANLLSVLLDLLDGCQDVSEYLEWGEISQSLREADAIEVKRQCQDLEAPLEAEKAND</sequence>
<keyword evidence="3" id="KW-1185">Reference proteome</keyword>
<dbReference type="EMBL" id="ML121561">
    <property type="protein sequence ID" value="RPB21202.1"/>
    <property type="molecule type" value="Genomic_DNA"/>
</dbReference>
<evidence type="ECO:0000313" key="2">
    <source>
        <dbReference type="EMBL" id="RPB21202.1"/>
    </source>
</evidence>
<feature type="compositionally biased region" description="Basic and acidic residues" evidence="1">
    <location>
        <begin position="14"/>
        <end position="27"/>
    </location>
</feature>
<organism evidence="2 3">
    <name type="scientific">Terfezia boudieri ATCC MYA-4762</name>
    <dbReference type="NCBI Taxonomy" id="1051890"/>
    <lineage>
        <taxon>Eukaryota</taxon>
        <taxon>Fungi</taxon>
        <taxon>Dikarya</taxon>
        <taxon>Ascomycota</taxon>
        <taxon>Pezizomycotina</taxon>
        <taxon>Pezizomycetes</taxon>
        <taxon>Pezizales</taxon>
        <taxon>Pezizaceae</taxon>
        <taxon>Terfezia</taxon>
    </lineage>
</organism>
<dbReference type="Proteomes" id="UP000267821">
    <property type="component" value="Unassembled WGS sequence"/>
</dbReference>
<dbReference type="AlphaFoldDB" id="A0A3N4LIC9"/>
<dbReference type="OrthoDB" id="10489330at2759"/>
<protein>
    <submittedName>
        <fullName evidence="2">Uncharacterized protein</fullName>
    </submittedName>
</protein>
<proteinExistence type="predicted"/>
<feature type="compositionally biased region" description="Polar residues" evidence="1">
    <location>
        <begin position="1"/>
        <end position="11"/>
    </location>
</feature>
<reference evidence="2 3" key="1">
    <citation type="journal article" date="2018" name="Nat. Ecol. Evol.">
        <title>Pezizomycetes genomes reveal the molecular basis of ectomycorrhizal truffle lifestyle.</title>
        <authorList>
            <person name="Murat C."/>
            <person name="Payen T."/>
            <person name="Noel B."/>
            <person name="Kuo A."/>
            <person name="Morin E."/>
            <person name="Chen J."/>
            <person name="Kohler A."/>
            <person name="Krizsan K."/>
            <person name="Balestrini R."/>
            <person name="Da Silva C."/>
            <person name="Montanini B."/>
            <person name="Hainaut M."/>
            <person name="Levati E."/>
            <person name="Barry K.W."/>
            <person name="Belfiori B."/>
            <person name="Cichocki N."/>
            <person name="Clum A."/>
            <person name="Dockter R.B."/>
            <person name="Fauchery L."/>
            <person name="Guy J."/>
            <person name="Iotti M."/>
            <person name="Le Tacon F."/>
            <person name="Lindquist E.A."/>
            <person name="Lipzen A."/>
            <person name="Malagnac F."/>
            <person name="Mello A."/>
            <person name="Molinier V."/>
            <person name="Miyauchi S."/>
            <person name="Poulain J."/>
            <person name="Riccioni C."/>
            <person name="Rubini A."/>
            <person name="Sitrit Y."/>
            <person name="Splivallo R."/>
            <person name="Traeger S."/>
            <person name="Wang M."/>
            <person name="Zifcakova L."/>
            <person name="Wipf D."/>
            <person name="Zambonelli A."/>
            <person name="Paolocci F."/>
            <person name="Nowrousian M."/>
            <person name="Ottonello S."/>
            <person name="Baldrian P."/>
            <person name="Spatafora J.W."/>
            <person name="Henrissat B."/>
            <person name="Nagy L.G."/>
            <person name="Aury J.M."/>
            <person name="Wincker P."/>
            <person name="Grigoriev I.V."/>
            <person name="Bonfante P."/>
            <person name="Martin F.M."/>
        </authorList>
    </citation>
    <scope>NUCLEOTIDE SEQUENCE [LARGE SCALE GENOMIC DNA]</scope>
    <source>
        <strain evidence="2 3">ATCC MYA-4762</strain>
    </source>
</reference>
<name>A0A3N4LIC9_9PEZI</name>
<dbReference type="InParanoid" id="A0A3N4LIC9"/>
<accession>A0A3N4LIC9</accession>
<evidence type="ECO:0000313" key="3">
    <source>
        <dbReference type="Proteomes" id="UP000267821"/>
    </source>
</evidence>